<reference evidence="2 3" key="1">
    <citation type="submission" date="2024-04" db="EMBL/GenBank/DDBJ databases">
        <title>Tritrichomonas musculus Genome.</title>
        <authorList>
            <person name="Alves-Ferreira E."/>
            <person name="Grigg M."/>
            <person name="Lorenzi H."/>
            <person name="Galac M."/>
        </authorList>
    </citation>
    <scope>NUCLEOTIDE SEQUENCE [LARGE SCALE GENOMIC DNA]</scope>
    <source>
        <strain evidence="2 3">EAF2021</strain>
    </source>
</reference>
<comment type="caution">
    <text evidence="2">The sequence shown here is derived from an EMBL/GenBank/DDBJ whole genome shotgun (WGS) entry which is preliminary data.</text>
</comment>
<evidence type="ECO:0000256" key="1">
    <source>
        <dbReference type="SAM" id="Phobius"/>
    </source>
</evidence>
<keyword evidence="1" id="KW-0472">Membrane</keyword>
<accession>A0ABR2KMB1</accession>
<name>A0ABR2KMB1_9EUKA</name>
<proteinExistence type="predicted"/>
<sequence length="231" mass="26632">MCAKRLLLKKLSNMLLNPCSKHVINSVYFCGDGRYPIRRNSHHCSYDVIDSTTNKVVSFGLVDKCSNFHPDESFHLTSNMLESEAKRRSFNDLQDVKAKVKGFTVDGDNKNKKILEDEGLAELQTRDPNHLSICFNKYLVAELGLYKGMIPGITDCFHGLRDKIKNWYSYTWNNRLFPWIVSLYILIMIPILKSTLGQRRLIICLEITMDACLILQQILYGLLDMSFQVLQ</sequence>
<organism evidence="2 3">
    <name type="scientific">Tritrichomonas musculus</name>
    <dbReference type="NCBI Taxonomy" id="1915356"/>
    <lineage>
        <taxon>Eukaryota</taxon>
        <taxon>Metamonada</taxon>
        <taxon>Parabasalia</taxon>
        <taxon>Tritrichomonadida</taxon>
        <taxon>Tritrichomonadidae</taxon>
        <taxon>Tritrichomonas</taxon>
    </lineage>
</organism>
<evidence type="ECO:0000313" key="2">
    <source>
        <dbReference type="EMBL" id="KAK8892267.1"/>
    </source>
</evidence>
<keyword evidence="1" id="KW-0812">Transmembrane</keyword>
<evidence type="ECO:0000313" key="3">
    <source>
        <dbReference type="Proteomes" id="UP001470230"/>
    </source>
</evidence>
<dbReference type="Proteomes" id="UP001470230">
    <property type="component" value="Unassembled WGS sequence"/>
</dbReference>
<gene>
    <name evidence="2" type="ORF">M9Y10_029492</name>
</gene>
<keyword evidence="1" id="KW-1133">Transmembrane helix</keyword>
<dbReference type="EMBL" id="JAPFFF010000004">
    <property type="protein sequence ID" value="KAK8892267.1"/>
    <property type="molecule type" value="Genomic_DNA"/>
</dbReference>
<feature type="transmembrane region" description="Helical" evidence="1">
    <location>
        <begin position="201"/>
        <end position="223"/>
    </location>
</feature>
<protein>
    <submittedName>
        <fullName evidence="2">Uncharacterized protein</fullName>
    </submittedName>
</protein>
<keyword evidence="3" id="KW-1185">Reference proteome</keyword>
<feature type="transmembrane region" description="Helical" evidence="1">
    <location>
        <begin position="176"/>
        <end position="192"/>
    </location>
</feature>